<feature type="domain" description="HTH gntR-type" evidence="4">
    <location>
        <begin position="13"/>
        <end position="80"/>
    </location>
</feature>
<dbReference type="InterPro" id="IPR008920">
    <property type="entry name" value="TF_FadR/GntR_C"/>
</dbReference>
<dbReference type="SUPFAM" id="SSF48008">
    <property type="entry name" value="GntR ligand-binding domain-like"/>
    <property type="match status" value="1"/>
</dbReference>
<keyword evidence="6" id="KW-1185">Reference proteome</keyword>
<organism evidence="5 6">
    <name type="scientific">Paraconexibacter antarcticus</name>
    <dbReference type="NCBI Taxonomy" id="2949664"/>
    <lineage>
        <taxon>Bacteria</taxon>
        <taxon>Bacillati</taxon>
        <taxon>Actinomycetota</taxon>
        <taxon>Thermoleophilia</taxon>
        <taxon>Solirubrobacterales</taxon>
        <taxon>Paraconexibacteraceae</taxon>
        <taxon>Paraconexibacter</taxon>
    </lineage>
</organism>
<dbReference type="CDD" id="cd07377">
    <property type="entry name" value="WHTH_GntR"/>
    <property type="match status" value="1"/>
</dbReference>
<name>A0ABY5DU19_9ACTN</name>
<dbReference type="SUPFAM" id="SSF46785">
    <property type="entry name" value="Winged helix' DNA-binding domain"/>
    <property type="match status" value="1"/>
</dbReference>
<evidence type="ECO:0000259" key="4">
    <source>
        <dbReference type="PROSITE" id="PS50949"/>
    </source>
</evidence>
<protein>
    <submittedName>
        <fullName evidence="5">GntR family transcriptional regulator</fullName>
    </submittedName>
</protein>
<evidence type="ECO:0000256" key="3">
    <source>
        <dbReference type="ARBA" id="ARBA00023163"/>
    </source>
</evidence>
<keyword evidence="3" id="KW-0804">Transcription</keyword>
<reference evidence="5 6" key="1">
    <citation type="submission" date="2022-06" db="EMBL/GenBank/DDBJ databases">
        <title>Paraconexibacter antarcticus.</title>
        <authorList>
            <person name="Kim C.S."/>
        </authorList>
    </citation>
    <scope>NUCLEOTIDE SEQUENCE [LARGE SCALE GENOMIC DNA]</scope>
    <source>
        <strain evidence="5 6">02-257</strain>
    </source>
</reference>
<dbReference type="PROSITE" id="PS50949">
    <property type="entry name" value="HTH_GNTR"/>
    <property type="match status" value="1"/>
</dbReference>
<dbReference type="InterPro" id="IPR011711">
    <property type="entry name" value="GntR_C"/>
</dbReference>
<gene>
    <name evidence="5" type="ORF">NBH00_22245</name>
</gene>
<dbReference type="InterPro" id="IPR000524">
    <property type="entry name" value="Tscrpt_reg_HTH_GntR"/>
</dbReference>
<dbReference type="PANTHER" id="PTHR43537">
    <property type="entry name" value="TRANSCRIPTIONAL REGULATOR, GNTR FAMILY"/>
    <property type="match status" value="1"/>
</dbReference>
<dbReference type="RefSeq" id="WP_254570758.1">
    <property type="nucleotide sequence ID" value="NZ_CP098502.1"/>
</dbReference>
<evidence type="ECO:0000313" key="5">
    <source>
        <dbReference type="EMBL" id="UTI64044.1"/>
    </source>
</evidence>
<evidence type="ECO:0000256" key="1">
    <source>
        <dbReference type="ARBA" id="ARBA00023015"/>
    </source>
</evidence>
<accession>A0ABY5DU19</accession>
<dbReference type="SMART" id="SM00895">
    <property type="entry name" value="FCD"/>
    <property type="match status" value="1"/>
</dbReference>
<dbReference type="Gene3D" id="1.20.120.530">
    <property type="entry name" value="GntR ligand-binding domain-like"/>
    <property type="match status" value="1"/>
</dbReference>
<dbReference type="PANTHER" id="PTHR43537:SF24">
    <property type="entry name" value="GLUCONATE OPERON TRANSCRIPTIONAL REPRESSOR"/>
    <property type="match status" value="1"/>
</dbReference>
<dbReference type="InterPro" id="IPR036390">
    <property type="entry name" value="WH_DNA-bd_sf"/>
</dbReference>
<dbReference type="Pfam" id="PF00392">
    <property type="entry name" value="GntR"/>
    <property type="match status" value="1"/>
</dbReference>
<dbReference type="Pfam" id="PF07729">
    <property type="entry name" value="FCD"/>
    <property type="match status" value="1"/>
</dbReference>
<dbReference type="Gene3D" id="1.10.10.10">
    <property type="entry name" value="Winged helix-like DNA-binding domain superfamily/Winged helix DNA-binding domain"/>
    <property type="match status" value="1"/>
</dbReference>
<keyword evidence="2" id="KW-0238">DNA-binding</keyword>
<dbReference type="InterPro" id="IPR036388">
    <property type="entry name" value="WH-like_DNA-bd_sf"/>
</dbReference>
<dbReference type="EMBL" id="CP098502">
    <property type="protein sequence ID" value="UTI64044.1"/>
    <property type="molecule type" value="Genomic_DNA"/>
</dbReference>
<proteinExistence type="predicted"/>
<evidence type="ECO:0000313" key="6">
    <source>
        <dbReference type="Proteomes" id="UP001056035"/>
    </source>
</evidence>
<dbReference type="Proteomes" id="UP001056035">
    <property type="component" value="Chromosome"/>
</dbReference>
<sequence>MPVPEERLGSKRELLRDAAYVRLCAAIVDGTLEPGEHLHDPELCAWLGLSRTPVREALHRLADEGLVESSPQRYTRVTEITGPAAHDAFPMLAAVHGLATELAVPHLTARDVTTLESAQEAFLAALHAQDGPRAFAADDRFHGVFVARADNAYVVRALERLDPTVHRMERLALRTLPGGRSVAQHTAIIERARAGNAAAAASAARANWLTLGALVEQSLAPPAAN</sequence>
<evidence type="ECO:0000256" key="2">
    <source>
        <dbReference type="ARBA" id="ARBA00023125"/>
    </source>
</evidence>
<keyword evidence="1" id="KW-0805">Transcription regulation</keyword>
<dbReference type="SMART" id="SM00345">
    <property type="entry name" value="HTH_GNTR"/>
    <property type="match status" value="1"/>
</dbReference>